<evidence type="ECO:0000256" key="1">
    <source>
        <dbReference type="SAM" id="Phobius"/>
    </source>
</evidence>
<keyword evidence="1" id="KW-0812">Transmembrane</keyword>
<organism evidence="2 3">
    <name type="scientific">Leptospira weilii serovar Topaz str. LT2116</name>
    <dbReference type="NCBI Taxonomy" id="1088540"/>
    <lineage>
        <taxon>Bacteria</taxon>
        <taxon>Pseudomonadati</taxon>
        <taxon>Spirochaetota</taxon>
        <taxon>Spirochaetia</taxon>
        <taxon>Leptospirales</taxon>
        <taxon>Leptospiraceae</taxon>
        <taxon>Leptospira</taxon>
    </lineage>
</organism>
<gene>
    <name evidence="2" type="ORF">LEP1GSC188_3858</name>
</gene>
<reference evidence="2 3" key="1">
    <citation type="submission" date="2013-01" db="EMBL/GenBank/DDBJ databases">
        <authorList>
            <person name="Harkins D.M."/>
            <person name="Durkin A.S."/>
            <person name="Brinkac L.M."/>
            <person name="Haft D.H."/>
            <person name="Selengut J.D."/>
            <person name="Sanka R."/>
            <person name="DePew J."/>
            <person name="Purushe J."/>
            <person name="Tulsiani S.M."/>
            <person name="Graham G.C."/>
            <person name="Burns M.-A."/>
            <person name="Dohnt M.F."/>
            <person name="Smythe L.D."/>
            <person name="McKay D.B."/>
            <person name="Craig S.B."/>
            <person name="Vinetz J.M."/>
            <person name="Sutton G.G."/>
            <person name="Nierman W.C."/>
            <person name="Fouts D.E."/>
        </authorList>
    </citation>
    <scope>NUCLEOTIDE SEQUENCE [LARGE SCALE GENOMIC DNA]</scope>
    <source>
        <strain evidence="2 3">LT2116</strain>
    </source>
</reference>
<sequence length="46" mass="5268">MKNNSIQKKQKVTVNVVLIFAIIVFLFSSCRTTEFKIHSVKLLIST</sequence>
<dbReference type="Proteomes" id="UP000011770">
    <property type="component" value="Unassembled WGS sequence"/>
</dbReference>
<dbReference type="AlphaFoldDB" id="M3FJM6"/>
<keyword evidence="1" id="KW-1133">Transmembrane helix</keyword>
<comment type="caution">
    <text evidence="2">The sequence shown here is derived from an EMBL/GenBank/DDBJ whole genome shotgun (WGS) entry which is preliminary data.</text>
</comment>
<dbReference type="EMBL" id="AHOR02000048">
    <property type="protein sequence ID" value="EMF80627.1"/>
    <property type="molecule type" value="Genomic_DNA"/>
</dbReference>
<keyword evidence="1" id="KW-0472">Membrane</keyword>
<evidence type="ECO:0000313" key="2">
    <source>
        <dbReference type="EMBL" id="EMF80627.1"/>
    </source>
</evidence>
<protein>
    <recommendedName>
        <fullName evidence="4">Lipoprotein</fullName>
    </recommendedName>
</protein>
<evidence type="ECO:0008006" key="4">
    <source>
        <dbReference type="Google" id="ProtNLM"/>
    </source>
</evidence>
<evidence type="ECO:0000313" key="3">
    <source>
        <dbReference type="Proteomes" id="UP000011770"/>
    </source>
</evidence>
<accession>M3FJM6</accession>
<dbReference type="PROSITE" id="PS51257">
    <property type="entry name" value="PROKAR_LIPOPROTEIN"/>
    <property type="match status" value="1"/>
</dbReference>
<feature type="transmembrane region" description="Helical" evidence="1">
    <location>
        <begin position="12"/>
        <end position="29"/>
    </location>
</feature>
<name>M3FJM6_9LEPT</name>
<proteinExistence type="predicted"/>